<evidence type="ECO:0000256" key="4">
    <source>
        <dbReference type="ARBA" id="ARBA00023125"/>
    </source>
</evidence>
<dbReference type="Pfam" id="PF04542">
    <property type="entry name" value="Sigma70_r2"/>
    <property type="match status" value="1"/>
</dbReference>
<sequence>MDSVEERLRELFVGGYRRLVSQVYFFCGDLGEAEDAVQEAFVRAVARQRQFARVENPEAWLRVVALNVVRRRAKRAGRFRGLFAGVSEPGVQPALSPDHVALVDGFRQLPAAQREALVLHHLADLPVREISAQLGVPEGTVKARLARGRERLAGLMDELADEPVKEADHA</sequence>
<dbReference type="InterPro" id="IPR039425">
    <property type="entry name" value="RNA_pol_sigma-70-like"/>
</dbReference>
<dbReference type="PANTHER" id="PTHR43133">
    <property type="entry name" value="RNA POLYMERASE ECF-TYPE SIGMA FACTO"/>
    <property type="match status" value="1"/>
</dbReference>
<evidence type="ECO:0000259" key="6">
    <source>
        <dbReference type="Pfam" id="PF04542"/>
    </source>
</evidence>
<dbReference type="Proteomes" id="UP000553957">
    <property type="component" value="Unassembled WGS sequence"/>
</dbReference>
<dbReference type="NCBIfam" id="TIGR02937">
    <property type="entry name" value="sigma70-ECF"/>
    <property type="match status" value="1"/>
</dbReference>
<dbReference type="InterPro" id="IPR013324">
    <property type="entry name" value="RNA_pol_sigma_r3/r4-like"/>
</dbReference>
<evidence type="ECO:0000313" key="8">
    <source>
        <dbReference type="EMBL" id="MBB6570398.1"/>
    </source>
</evidence>
<reference evidence="8 9" key="1">
    <citation type="submission" date="2020-08" db="EMBL/GenBank/DDBJ databases">
        <title>Sequencing the genomes of 1000 actinobacteria strains.</title>
        <authorList>
            <person name="Klenk H.-P."/>
        </authorList>
    </citation>
    <scope>NUCLEOTIDE SEQUENCE [LARGE SCALE GENOMIC DNA]</scope>
    <source>
        <strain evidence="8 9">DSM 15626</strain>
    </source>
</reference>
<dbReference type="GO" id="GO:0016987">
    <property type="term" value="F:sigma factor activity"/>
    <property type="evidence" value="ECO:0007669"/>
    <property type="project" value="UniProtKB-KW"/>
</dbReference>
<dbReference type="InterPro" id="IPR013249">
    <property type="entry name" value="RNA_pol_sigma70_r4_t2"/>
</dbReference>
<evidence type="ECO:0000313" key="9">
    <source>
        <dbReference type="Proteomes" id="UP000553957"/>
    </source>
</evidence>
<dbReference type="InterPro" id="IPR013325">
    <property type="entry name" value="RNA_pol_sigma_r2"/>
</dbReference>
<dbReference type="SUPFAM" id="SSF88946">
    <property type="entry name" value="Sigma2 domain of RNA polymerase sigma factors"/>
    <property type="match status" value="1"/>
</dbReference>
<evidence type="ECO:0000259" key="7">
    <source>
        <dbReference type="Pfam" id="PF08281"/>
    </source>
</evidence>
<comment type="similarity">
    <text evidence="1">Belongs to the sigma-70 factor family. ECF subfamily.</text>
</comment>
<dbReference type="Gene3D" id="1.10.1740.10">
    <property type="match status" value="1"/>
</dbReference>
<evidence type="ECO:0000256" key="3">
    <source>
        <dbReference type="ARBA" id="ARBA00023082"/>
    </source>
</evidence>
<accession>A0A841SEH8</accession>
<dbReference type="InterPro" id="IPR014284">
    <property type="entry name" value="RNA_pol_sigma-70_dom"/>
</dbReference>
<evidence type="ECO:0000256" key="1">
    <source>
        <dbReference type="ARBA" id="ARBA00010641"/>
    </source>
</evidence>
<dbReference type="CDD" id="cd06171">
    <property type="entry name" value="Sigma70_r4"/>
    <property type="match status" value="1"/>
</dbReference>
<organism evidence="8 9">
    <name type="scientific">Kribbella sandramycini</name>
    <dbReference type="NCBI Taxonomy" id="60450"/>
    <lineage>
        <taxon>Bacteria</taxon>
        <taxon>Bacillati</taxon>
        <taxon>Actinomycetota</taxon>
        <taxon>Actinomycetes</taxon>
        <taxon>Propionibacteriales</taxon>
        <taxon>Kribbellaceae</taxon>
        <taxon>Kribbella</taxon>
    </lineage>
</organism>
<comment type="caution">
    <text evidence="8">The sequence shown here is derived from an EMBL/GenBank/DDBJ whole genome shotgun (WGS) entry which is preliminary data.</text>
</comment>
<gene>
    <name evidence="8" type="ORF">HNR71_006035</name>
</gene>
<dbReference type="AlphaFoldDB" id="A0A841SEH8"/>
<dbReference type="RefSeq" id="WP_337796921.1">
    <property type="nucleotide sequence ID" value="NZ_BAAAGT010000017.1"/>
</dbReference>
<protein>
    <submittedName>
        <fullName evidence="8">RNA polymerase sigma-70 factor (ECF subfamily)</fullName>
    </submittedName>
</protein>
<dbReference type="GO" id="GO:0003677">
    <property type="term" value="F:DNA binding"/>
    <property type="evidence" value="ECO:0007669"/>
    <property type="project" value="UniProtKB-KW"/>
</dbReference>
<keyword evidence="5" id="KW-0804">Transcription</keyword>
<evidence type="ECO:0000256" key="2">
    <source>
        <dbReference type="ARBA" id="ARBA00023015"/>
    </source>
</evidence>
<dbReference type="Pfam" id="PF08281">
    <property type="entry name" value="Sigma70_r4_2"/>
    <property type="match status" value="1"/>
</dbReference>
<dbReference type="InterPro" id="IPR036388">
    <property type="entry name" value="WH-like_DNA-bd_sf"/>
</dbReference>
<name>A0A841SEH8_9ACTN</name>
<evidence type="ECO:0000256" key="5">
    <source>
        <dbReference type="ARBA" id="ARBA00023163"/>
    </source>
</evidence>
<feature type="domain" description="RNA polymerase sigma-70 region 2" evidence="6">
    <location>
        <begin position="16"/>
        <end position="78"/>
    </location>
</feature>
<keyword evidence="2" id="KW-0805">Transcription regulation</keyword>
<feature type="domain" description="RNA polymerase sigma factor 70 region 4 type 2" evidence="7">
    <location>
        <begin position="106"/>
        <end position="152"/>
    </location>
</feature>
<dbReference type="GO" id="GO:0006352">
    <property type="term" value="P:DNA-templated transcription initiation"/>
    <property type="evidence" value="ECO:0007669"/>
    <property type="project" value="InterPro"/>
</dbReference>
<dbReference type="PANTHER" id="PTHR43133:SF50">
    <property type="entry name" value="ECF RNA POLYMERASE SIGMA FACTOR SIGM"/>
    <property type="match status" value="1"/>
</dbReference>
<keyword evidence="4" id="KW-0238">DNA-binding</keyword>
<dbReference type="SUPFAM" id="SSF88659">
    <property type="entry name" value="Sigma3 and sigma4 domains of RNA polymerase sigma factors"/>
    <property type="match status" value="1"/>
</dbReference>
<keyword evidence="3" id="KW-0731">Sigma factor</keyword>
<dbReference type="InterPro" id="IPR007627">
    <property type="entry name" value="RNA_pol_sigma70_r2"/>
</dbReference>
<dbReference type="EMBL" id="JACHKF010000001">
    <property type="protein sequence ID" value="MBB6570398.1"/>
    <property type="molecule type" value="Genomic_DNA"/>
</dbReference>
<proteinExistence type="inferred from homology"/>
<dbReference type="Gene3D" id="1.10.10.10">
    <property type="entry name" value="Winged helix-like DNA-binding domain superfamily/Winged helix DNA-binding domain"/>
    <property type="match status" value="1"/>
</dbReference>